<proteinExistence type="predicted"/>
<comment type="caution">
    <text evidence="2">The sequence shown here is derived from an EMBL/GenBank/DDBJ whole genome shotgun (WGS) entry which is preliminary data.</text>
</comment>
<dbReference type="EMBL" id="QGKV02000759">
    <property type="protein sequence ID" value="KAF3567573.1"/>
    <property type="molecule type" value="Genomic_DNA"/>
</dbReference>
<protein>
    <submittedName>
        <fullName evidence="2">Uncharacterized protein</fullName>
    </submittedName>
</protein>
<feature type="region of interest" description="Disordered" evidence="1">
    <location>
        <begin position="127"/>
        <end position="152"/>
    </location>
</feature>
<dbReference type="InterPro" id="IPR050354">
    <property type="entry name" value="F-box/kelch-repeat_ARATH"/>
</dbReference>
<sequence>MCEQRVCAVGWVLFRKLITSTKLYKRRSQLGITEYRVYALLCNRNTGDCRFYILHQKVNCSNRLVIVRSLPPISYSGSFVPAISDMPQRMPNEAVAADRAAIGARMSPHAPPEVSPLRAREVHALRPLPSPPVSSAVSAGDSPATRSTRPSQLRGDGVTVYLIGDSFCRYADESGSWEARRKAVMVLSAFDPKQSCWSVVNGLDEYLAVETAQSKWSKAAECGEKKMALLFPKKHDGNEVICCADIAFERRQGVEVWGIMESCDVVFEDGLFDMVKCASVTV</sequence>
<keyword evidence="3" id="KW-1185">Reference proteome</keyword>
<evidence type="ECO:0000313" key="2">
    <source>
        <dbReference type="EMBL" id="KAF3567573.1"/>
    </source>
</evidence>
<evidence type="ECO:0000256" key="1">
    <source>
        <dbReference type="SAM" id="MobiDB-lite"/>
    </source>
</evidence>
<accession>A0ABQ7D7V0</accession>
<name>A0ABQ7D7V0_BRACR</name>
<gene>
    <name evidence="2" type="ORF">DY000_02017245</name>
</gene>
<reference evidence="2 3" key="1">
    <citation type="journal article" date="2020" name="BMC Genomics">
        <title>Intraspecific diversification of the crop wild relative Brassica cretica Lam. using demographic model selection.</title>
        <authorList>
            <person name="Kioukis A."/>
            <person name="Michalopoulou V.A."/>
            <person name="Briers L."/>
            <person name="Pirintsos S."/>
            <person name="Studholme D.J."/>
            <person name="Pavlidis P."/>
            <person name="Sarris P.F."/>
        </authorList>
    </citation>
    <scope>NUCLEOTIDE SEQUENCE [LARGE SCALE GENOMIC DNA]</scope>
    <source>
        <strain evidence="3">cv. PFS-1207/04</strain>
    </source>
</reference>
<evidence type="ECO:0000313" key="3">
    <source>
        <dbReference type="Proteomes" id="UP000266723"/>
    </source>
</evidence>
<feature type="compositionally biased region" description="Low complexity" evidence="1">
    <location>
        <begin position="133"/>
        <end position="144"/>
    </location>
</feature>
<dbReference type="PANTHER" id="PTHR24414:SF134">
    <property type="entry name" value="F-BOX DOMAIN-CONTAINING PROTEIN"/>
    <property type="match status" value="1"/>
</dbReference>
<dbReference type="Proteomes" id="UP000266723">
    <property type="component" value="Unassembled WGS sequence"/>
</dbReference>
<organism evidence="2 3">
    <name type="scientific">Brassica cretica</name>
    <name type="common">Mustard</name>
    <dbReference type="NCBI Taxonomy" id="69181"/>
    <lineage>
        <taxon>Eukaryota</taxon>
        <taxon>Viridiplantae</taxon>
        <taxon>Streptophyta</taxon>
        <taxon>Embryophyta</taxon>
        <taxon>Tracheophyta</taxon>
        <taxon>Spermatophyta</taxon>
        <taxon>Magnoliopsida</taxon>
        <taxon>eudicotyledons</taxon>
        <taxon>Gunneridae</taxon>
        <taxon>Pentapetalae</taxon>
        <taxon>rosids</taxon>
        <taxon>malvids</taxon>
        <taxon>Brassicales</taxon>
        <taxon>Brassicaceae</taxon>
        <taxon>Brassiceae</taxon>
        <taxon>Brassica</taxon>
    </lineage>
</organism>
<dbReference type="PANTHER" id="PTHR24414">
    <property type="entry name" value="F-BOX/KELCH-REPEAT PROTEIN SKIP4"/>
    <property type="match status" value="1"/>
</dbReference>